<organism evidence="4 5">
    <name type="scientific">Mycolicibacterium neoaurum</name>
    <name type="common">Mycobacterium neoaurum</name>
    <dbReference type="NCBI Taxonomy" id="1795"/>
    <lineage>
        <taxon>Bacteria</taxon>
        <taxon>Bacillati</taxon>
        <taxon>Actinomycetota</taxon>
        <taxon>Actinomycetes</taxon>
        <taxon>Mycobacteriales</taxon>
        <taxon>Mycobacteriaceae</taxon>
        <taxon>Mycolicibacterium</taxon>
    </lineage>
</organism>
<evidence type="ECO:0000259" key="3">
    <source>
        <dbReference type="SMART" id="SM00903"/>
    </source>
</evidence>
<dbReference type="Gene3D" id="2.30.110.10">
    <property type="entry name" value="Electron Transport, Fmn-binding Protein, Chain A"/>
    <property type="match status" value="1"/>
</dbReference>
<accession>A0AAV2WMU8</accession>
<dbReference type="EMBL" id="LK021339">
    <property type="protein sequence ID" value="CDQ45551.1"/>
    <property type="molecule type" value="Genomic_DNA"/>
</dbReference>
<dbReference type="InterPro" id="IPR050268">
    <property type="entry name" value="NADH-dep_flavin_reductase"/>
</dbReference>
<gene>
    <name evidence="4" type="ORF">BN1047_03449</name>
</gene>
<evidence type="ECO:0000313" key="5">
    <source>
        <dbReference type="Proteomes" id="UP000028864"/>
    </source>
</evidence>
<reference evidence="4" key="2">
    <citation type="submission" date="2015-09" db="EMBL/GenBank/DDBJ databases">
        <title>Draft genome sequence of Mycobacterium neoaurum DSM 44074.</title>
        <authorList>
            <person name="Croce O."/>
            <person name="Robert C."/>
            <person name="Raoult D."/>
            <person name="Drancourt M."/>
        </authorList>
    </citation>
    <scope>NUCLEOTIDE SEQUENCE</scope>
    <source>
        <strain evidence="4">DSM 44074</strain>
    </source>
</reference>
<dbReference type="SUPFAM" id="SSF50475">
    <property type="entry name" value="FMN-binding split barrel"/>
    <property type="match status" value="1"/>
</dbReference>
<evidence type="ECO:0000256" key="2">
    <source>
        <dbReference type="ARBA" id="ARBA00023002"/>
    </source>
</evidence>
<dbReference type="SMART" id="SM00903">
    <property type="entry name" value="Flavin_Reduct"/>
    <property type="match status" value="1"/>
</dbReference>
<dbReference type="GO" id="GO:0042602">
    <property type="term" value="F:riboflavin reductase (NADPH) activity"/>
    <property type="evidence" value="ECO:0007669"/>
    <property type="project" value="TreeGrafter"/>
</dbReference>
<dbReference type="AlphaFoldDB" id="A0AAV2WMU8"/>
<dbReference type="PANTHER" id="PTHR30466:SF11">
    <property type="entry name" value="FLAVIN-DEPENDENT MONOOXYGENASE, REDUCTASE SUBUNIT HSAB"/>
    <property type="match status" value="1"/>
</dbReference>
<dbReference type="InterPro" id="IPR012349">
    <property type="entry name" value="Split_barrel_FMN-bd"/>
</dbReference>
<reference evidence="4" key="1">
    <citation type="submission" date="2014-05" db="EMBL/GenBank/DDBJ databases">
        <authorList>
            <person name="Urmite Genomes"/>
        </authorList>
    </citation>
    <scope>NUCLEOTIDE SEQUENCE</scope>
    <source>
        <strain evidence="4">DSM 44074</strain>
    </source>
</reference>
<dbReference type="InterPro" id="IPR002563">
    <property type="entry name" value="Flavin_Rdtase-like_dom"/>
</dbReference>
<dbReference type="Pfam" id="PF01613">
    <property type="entry name" value="Flavin_Reduct"/>
    <property type="match status" value="1"/>
</dbReference>
<evidence type="ECO:0000313" key="4">
    <source>
        <dbReference type="EMBL" id="CDQ45551.1"/>
    </source>
</evidence>
<dbReference type="PANTHER" id="PTHR30466">
    <property type="entry name" value="FLAVIN REDUCTASE"/>
    <property type="match status" value="1"/>
</dbReference>
<sequence>MNNLHPVRTGDLALDISRLRRLYGRYPTGVAALCALREGEPVGIVATSFVPVSMDPALVSVCVQHTSTTWPVLSSGDHLGVSVLSSTHQAASRQLAAKNADRFGGLSWFSTDSQAIFLHDAAAWFDCSISTAIAAGDHDVVILQVDSAGINESSTPLVFHDSRYHSLIGADAS</sequence>
<dbReference type="RefSeq" id="WP_030133467.1">
    <property type="nucleotide sequence ID" value="NZ_LK021339.1"/>
</dbReference>
<keyword evidence="2" id="KW-0560">Oxidoreductase</keyword>
<proteinExistence type="inferred from homology"/>
<dbReference type="Proteomes" id="UP000028864">
    <property type="component" value="Unassembled WGS sequence"/>
</dbReference>
<comment type="similarity">
    <text evidence="1">Belongs to the non-flavoprotein flavin reductase family.</text>
</comment>
<feature type="domain" description="Flavin reductase like" evidence="3">
    <location>
        <begin position="23"/>
        <end position="166"/>
    </location>
</feature>
<name>A0AAV2WMU8_MYCNE</name>
<dbReference type="GO" id="GO:0010181">
    <property type="term" value="F:FMN binding"/>
    <property type="evidence" value="ECO:0007669"/>
    <property type="project" value="InterPro"/>
</dbReference>
<protein>
    <submittedName>
        <fullName evidence="4">Flavin reductase domain-containing protein</fullName>
    </submittedName>
</protein>
<evidence type="ECO:0000256" key="1">
    <source>
        <dbReference type="ARBA" id="ARBA00008898"/>
    </source>
</evidence>